<organism evidence="1 2">
    <name type="scientific">Roseiflexus castenholzii (strain DSM 13941 / HLO8)</name>
    <dbReference type="NCBI Taxonomy" id="383372"/>
    <lineage>
        <taxon>Bacteria</taxon>
        <taxon>Bacillati</taxon>
        <taxon>Chloroflexota</taxon>
        <taxon>Chloroflexia</taxon>
        <taxon>Chloroflexales</taxon>
        <taxon>Roseiflexineae</taxon>
        <taxon>Roseiflexaceae</taxon>
        <taxon>Roseiflexus</taxon>
    </lineage>
</organism>
<dbReference type="GO" id="GO:0006231">
    <property type="term" value="P:dTMP biosynthetic process"/>
    <property type="evidence" value="ECO:0007669"/>
    <property type="project" value="InterPro"/>
</dbReference>
<dbReference type="SUPFAM" id="SSF69796">
    <property type="entry name" value="Thymidylate synthase-complementing protein Thy1"/>
    <property type="match status" value="2"/>
</dbReference>
<reference evidence="1 2" key="1">
    <citation type="submission" date="2007-08" db="EMBL/GenBank/DDBJ databases">
        <title>Complete sequence of Roseiflexus castenholzii DSM 13941.</title>
        <authorList>
            <consortium name="US DOE Joint Genome Institute"/>
            <person name="Copeland A."/>
            <person name="Lucas S."/>
            <person name="Lapidus A."/>
            <person name="Barry K."/>
            <person name="Glavina del Rio T."/>
            <person name="Dalin E."/>
            <person name="Tice H."/>
            <person name="Pitluck S."/>
            <person name="Thompson L.S."/>
            <person name="Brettin T."/>
            <person name="Bruce D."/>
            <person name="Detter J.C."/>
            <person name="Han C."/>
            <person name="Tapia R."/>
            <person name="Schmutz J."/>
            <person name="Larimer F."/>
            <person name="Land M."/>
            <person name="Hauser L."/>
            <person name="Kyrpides N."/>
            <person name="Mikhailova N."/>
            <person name="Bryant D.A."/>
            <person name="Hanada S."/>
            <person name="Tsukatani Y."/>
            <person name="Richardson P."/>
        </authorList>
    </citation>
    <scope>NUCLEOTIDE SEQUENCE [LARGE SCALE GENOMIC DNA]</scope>
    <source>
        <strain evidence="2">DSM 13941 / HLO8</strain>
    </source>
</reference>
<dbReference type="CDD" id="cd20175">
    <property type="entry name" value="ThyX"/>
    <property type="match status" value="1"/>
</dbReference>
<dbReference type="InterPro" id="IPR003669">
    <property type="entry name" value="Thymidylate_synthase_ThyX"/>
</dbReference>
<evidence type="ECO:0000313" key="1">
    <source>
        <dbReference type="EMBL" id="ABU57661.1"/>
    </source>
</evidence>
<protein>
    <submittedName>
        <fullName evidence="1">Thymidylate synthase complementing protein ThyX</fullName>
    </submittedName>
</protein>
<dbReference type="PANTHER" id="PTHR34934">
    <property type="entry name" value="FLAVIN-DEPENDENT THYMIDYLATE SYNTHASE"/>
    <property type="match status" value="1"/>
</dbReference>
<dbReference type="Pfam" id="PF02511">
    <property type="entry name" value="Thy1"/>
    <property type="match status" value="2"/>
</dbReference>
<sequence length="568" mass="63608">MATSQPRRRSLIVQENHVEPTASDPWGDHFSDAERALLAPFVTDVDAPVFGLRNLPDVVRGALFSRYSRSDKSLRRILLDEFIQAPEADFQAIVALSADAATHQIVAVHRAEAFYERVLIGYGDDSVAELGGAHVACEGISNIAAKALEDNRIGISPLEKSTRYVAFNRKVEGQYRYLREATIMASRHASAYEAAMDHLFDTYSALIEPTLAAVRAHTPRDAGVSERAYASATRARTFDLLRGLLPMSTWTNVGLFGNGRAFEYLLTKLYASPLAELQTLAVALQRALDDQIPSFVKRAKSERGRVYQAYLRETRWETQALAGAIARRLDEHGSSANDAVPVTLVAFDPDAEARVTAAILYPHLDASLSEARALADAMTADERASLIRAYVGRRDSRFHRPGRAFEEARYTFDLLADIGAYRDLQRHRMLTQERQRFGVQHGYVVPPEIDEYGLGAPFRTALEQAGAVAAAIAAELPDESQYAVPFAYRVRWRVTLTLREAYHLCELRSAPQGHPGYRRIAQEMYRQITAVHPLLAEGMRFVDMNEYALERLDAERRLDEKRRQLEQG</sequence>
<gene>
    <name evidence="1" type="ordered locus">Rcas_1568</name>
</gene>
<dbReference type="AlphaFoldDB" id="A7NJJ1"/>
<proteinExistence type="predicted"/>
<dbReference type="PROSITE" id="PS51331">
    <property type="entry name" value="THYX"/>
    <property type="match status" value="2"/>
</dbReference>
<dbReference type="GO" id="GO:0050797">
    <property type="term" value="F:thymidylate synthase (FAD) activity"/>
    <property type="evidence" value="ECO:0007669"/>
    <property type="project" value="InterPro"/>
</dbReference>
<dbReference type="STRING" id="383372.Rcas_1568"/>
<dbReference type="Proteomes" id="UP000000263">
    <property type="component" value="Chromosome"/>
</dbReference>
<dbReference type="InterPro" id="IPR036098">
    <property type="entry name" value="Thymidylate_synthase_ThyX_sf"/>
</dbReference>
<dbReference type="eggNOG" id="COG1351">
    <property type="taxonomic scope" value="Bacteria"/>
</dbReference>
<dbReference type="HOGENOM" id="CLU_024745_0_0_0"/>
<dbReference type="GO" id="GO:0070402">
    <property type="term" value="F:NADPH binding"/>
    <property type="evidence" value="ECO:0007669"/>
    <property type="project" value="TreeGrafter"/>
</dbReference>
<dbReference type="GO" id="GO:0004799">
    <property type="term" value="F:thymidylate synthase activity"/>
    <property type="evidence" value="ECO:0007669"/>
    <property type="project" value="TreeGrafter"/>
</dbReference>
<dbReference type="KEGG" id="rca:Rcas_1568"/>
<dbReference type="GO" id="GO:0050660">
    <property type="term" value="F:flavin adenine dinucleotide binding"/>
    <property type="evidence" value="ECO:0007669"/>
    <property type="project" value="InterPro"/>
</dbReference>
<name>A7NJJ1_ROSCS</name>
<evidence type="ECO:0000313" key="2">
    <source>
        <dbReference type="Proteomes" id="UP000000263"/>
    </source>
</evidence>
<dbReference type="Gene3D" id="3.30.1360.170">
    <property type="match status" value="2"/>
</dbReference>
<dbReference type="PANTHER" id="PTHR34934:SF1">
    <property type="entry name" value="FLAVIN-DEPENDENT THYMIDYLATE SYNTHASE"/>
    <property type="match status" value="1"/>
</dbReference>
<keyword evidence="2" id="KW-1185">Reference proteome</keyword>
<dbReference type="EMBL" id="CP000804">
    <property type="protein sequence ID" value="ABU57661.1"/>
    <property type="molecule type" value="Genomic_DNA"/>
</dbReference>
<accession>A7NJJ1</accession>